<proteinExistence type="predicted"/>
<dbReference type="InterPro" id="IPR036291">
    <property type="entry name" value="NAD(P)-bd_dom_sf"/>
</dbReference>
<dbReference type="RefSeq" id="XP_005843890.1">
    <property type="nucleotide sequence ID" value="XM_005843828.1"/>
</dbReference>
<dbReference type="Gene3D" id="3.40.50.720">
    <property type="entry name" value="NAD(P)-binding Rossmann-like Domain"/>
    <property type="match status" value="1"/>
</dbReference>
<organism evidence="3">
    <name type="scientific">Chlorella variabilis</name>
    <name type="common">Green alga</name>
    <dbReference type="NCBI Taxonomy" id="554065"/>
    <lineage>
        <taxon>Eukaryota</taxon>
        <taxon>Viridiplantae</taxon>
        <taxon>Chlorophyta</taxon>
        <taxon>core chlorophytes</taxon>
        <taxon>Trebouxiophyceae</taxon>
        <taxon>Chlorellales</taxon>
        <taxon>Chlorellaceae</taxon>
        <taxon>Chlorella clade</taxon>
        <taxon>Chlorella</taxon>
    </lineage>
</organism>
<dbReference type="PANTHER" id="PTHR15020:SF45">
    <property type="entry name" value="NAD(P)-BINDING DOMAIN-CONTAINING PROTEIN"/>
    <property type="match status" value="1"/>
</dbReference>
<dbReference type="EMBL" id="GL433860">
    <property type="protein sequence ID" value="EFN51788.1"/>
    <property type="molecule type" value="Genomic_DNA"/>
</dbReference>
<dbReference type="SUPFAM" id="SSF51735">
    <property type="entry name" value="NAD(P)-binding Rossmann-fold domains"/>
    <property type="match status" value="1"/>
</dbReference>
<dbReference type="InParanoid" id="E1ZQV0"/>
<sequence>MVVLTRPSTALAAARGGLLRGPSRAARRCVAPRSELDLDNASVLVAGGGGCGIEVTRRLKDLGSWVWQLQRTDVRRKEIESMMAIVVNGDACKPEDVERAFASIDGVDAVVSTIGGTTADPTADSQGNINLIEAAVRHGVKKFVLVTSIGTGDSKGATPPHVYDVLKPVLLEKEKAEDRLKEAGNTLSFVIVRPGGLKSEPATGTGVLTEDTTVCGSITRADVADLVVKALRRQGRSLNLTMPLFGCHLTNAFLSLCSDKTNGKVLSAVDSVSIAEPKFEVFQC</sequence>
<dbReference type="InterPro" id="IPR016040">
    <property type="entry name" value="NAD(P)-bd_dom"/>
</dbReference>
<dbReference type="eggNOG" id="KOG1203">
    <property type="taxonomic scope" value="Eukaryota"/>
</dbReference>
<protein>
    <recommendedName>
        <fullName evidence="1">NAD(P)-binding domain-containing protein</fullName>
    </recommendedName>
</protein>
<accession>E1ZQV0</accession>
<dbReference type="PANTHER" id="PTHR15020">
    <property type="entry name" value="FLAVIN REDUCTASE-RELATED"/>
    <property type="match status" value="1"/>
</dbReference>
<dbReference type="OMA" id="KAHYVDI"/>
<dbReference type="OrthoDB" id="419598at2759"/>
<evidence type="ECO:0000313" key="3">
    <source>
        <dbReference type="Proteomes" id="UP000008141"/>
    </source>
</evidence>
<dbReference type="Pfam" id="PF13460">
    <property type="entry name" value="NAD_binding_10"/>
    <property type="match status" value="1"/>
</dbReference>
<dbReference type="STRING" id="554065.E1ZQV0"/>
<dbReference type="CDD" id="cd05243">
    <property type="entry name" value="SDR_a5"/>
    <property type="match status" value="1"/>
</dbReference>
<evidence type="ECO:0000259" key="1">
    <source>
        <dbReference type="Pfam" id="PF13460"/>
    </source>
</evidence>
<name>E1ZQV0_CHLVA</name>
<evidence type="ECO:0000313" key="2">
    <source>
        <dbReference type="EMBL" id="EFN51788.1"/>
    </source>
</evidence>
<gene>
    <name evidence="2" type="ORF">CHLNCDRAFT_37242</name>
</gene>
<dbReference type="GeneID" id="17351276"/>
<dbReference type="AlphaFoldDB" id="E1ZQV0"/>
<dbReference type="Proteomes" id="UP000008141">
    <property type="component" value="Unassembled WGS sequence"/>
</dbReference>
<reference evidence="2 3" key="1">
    <citation type="journal article" date="2010" name="Plant Cell">
        <title>The Chlorella variabilis NC64A genome reveals adaptation to photosymbiosis, coevolution with viruses, and cryptic sex.</title>
        <authorList>
            <person name="Blanc G."/>
            <person name="Duncan G."/>
            <person name="Agarkova I."/>
            <person name="Borodovsky M."/>
            <person name="Gurnon J."/>
            <person name="Kuo A."/>
            <person name="Lindquist E."/>
            <person name="Lucas S."/>
            <person name="Pangilinan J."/>
            <person name="Polle J."/>
            <person name="Salamov A."/>
            <person name="Terry A."/>
            <person name="Yamada T."/>
            <person name="Dunigan D.D."/>
            <person name="Grigoriev I.V."/>
            <person name="Claverie J.M."/>
            <person name="Van Etten J.L."/>
        </authorList>
    </citation>
    <scope>NUCLEOTIDE SEQUENCE [LARGE SCALE GENOMIC DNA]</scope>
    <source>
        <strain evidence="2 3">NC64A</strain>
    </source>
</reference>
<dbReference type="KEGG" id="cvr:CHLNCDRAFT_37242"/>
<keyword evidence="3" id="KW-1185">Reference proteome</keyword>
<feature type="domain" description="NAD(P)-binding" evidence="1">
    <location>
        <begin position="49"/>
        <end position="232"/>
    </location>
</feature>